<evidence type="ECO:0000313" key="9">
    <source>
        <dbReference type="EMBL" id="CAF4630194.1"/>
    </source>
</evidence>
<dbReference type="PRINTS" id="PR00010">
    <property type="entry name" value="EGFBLOOD"/>
</dbReference>
<keyword evidence="4" id="KW-0677">Repeat</keyword>
<evidence type="ECO:0000256" key="5">
    <source>
        <dbReference type="ARBA" id="ARBA00023157"/>
    </source>
</evidence>
<keyword evidence="10" id="KW-1185">Reference proteome</keyword>
<gene>
    <name evidence="9" type="ORF">OVN521_LOCUS46208</name>
</gene>
<evidence type="ECO:0000256" key="6">
    <source>
        <dbReference type="ARBA" id="ARBA00023180"/>
    </source>
</evidence>
<evidence type="ECO:0000259" key="8">
    <source>
        <dbReference type="PROSITE" id="PS50026"/>
    </source>
</evidence>
<feature type="domain" description="EGF-like" evidence="8">
    <location>
        <begin position="8"/>
        <end position="45"/>
    </location>
</feature>
<evidence type="ECO:0000313" key="10">
    <source>
        <dbReference type="Proteomes" id="UP000663866"/>
    </source>
</evidence>
<keyword evidence="6" id="KW-0325">Glycoprotein</keyword>
<evidence type="ECO:0000256" key="2">
    <source>
        <dbReference type="ARBA" id="ARBA00022536"/>
    </source>
</evidence>
<keyword evidence="1" id="KW-0217">Developmental protein</keyword>
<evidence type="ECO:0000256" key="1">
    <source>
        <dbReference type="ARBA" id="ARBA00022473"/>
    </source>
</evidence>
<accession>A0A821E1S3</accession>
<dbReference type="PROSITE" id="PS50026">
    <property type="entry name" value="EGF_3"/>
    <property type="match status" value="1"/>
</dbReference>
<keyword evidence="5 7" id="KW-1015">Disulfide bond</keyword>
<dbReference type="InterPro" id="IPR000742">
    <property type="entry name" value="EGF"/>
</dbReference>
<dbReference type="GO" id="GO:0043005">
    <property type="term" value="C:neuron projection"/>
    <property type="evidence" value="ECO:0007669"/>
    <property type="project" value="UniProtKB-ARBA"/>
</dbReference>
<dbReference type="SMART" id="SM00181">
    <property type="entry name" value="EGF"/>
    <property type="match status" value="1"/>
</dbReference>
<dbReference type="GO" id="GO:0001764">
    <property type="term" value="P:neuron migration"/>
    <property type="evidence" value="ECO:0007669"/>
    <property type="project" value="UniProtKB-ARBA"/>
</dbReference>
<dbReference type="Proteomes" id="UP000663866">
    <property type="component" value="Unassembled WGS sequence"/>
</dbReference>
<keyword evidence="2 7" id="KW-0245">EGF-like domain</keyword>
<dbReference type="GO" id="GO:0048667">
    <property type="term" value="P:cell morphogenesis involved in neuron differentiation"/>
    <property type="evidence" value="ECO:0007669"/>
    <property type="project" value="UniProtKB-ARBA"/>
</dbReference>
<organism evidence="9 10">
    <name type="scientific">Rotaria magnacalcarata</name>
    <dbReference type="NCBI Taxonomy" id="392030"/>
    <lineage>
        <taxon>Eukaryota</taxon>
        <taxon>Metazoa</taxon>
        <taxon>Spiralia</taxon>
        <taxon>Gnathifera</taxon>
        <taxon>Rotifera</taxon>
        <taxon>Eurotatoria</taxon>
        <taxon>Bdelloidea</taxon>
        <taxon>Philodinida</taxon>
        <taxon>Philodinidae</taxon>
        <taxon>Rotaria</taxon>
    </lineage>
</organism>
<dbReference type="GO" id="GO:0009887">
    <property type="term" value="P:animal organ morphogenesis"/>
    <property type="evidence" value="ECO:0007669"/>
    <property type="project" value="UniProtKB-ARBA"/>
</dbReference>
<dbReference type="CDD" id="cd00054">
    <property type="entry name" value="EGF_CA"/>
    <property type="match status" value="1"/>
</dbReference>
<dbReference type="Pfam" id="PF00008">
    <property type="entry name" value="EGF"/>
    <property type="match status" value="1"/>
</dbReference>
<keyword evidence="3" id="KW-0732">Signal</keyword>
<dbReference type="GO" id="GO:0048646">
    <property type="term" value="P:anatomical structure formation involved in morphogenesis"/>
    <property type="evidence" value="ECO:0007669"/>
    <property type="project" value="UniProtKB-ARBA"/>
</dbReference>
<dbReference type="FunFam" id="2.10.25.10:FF:000172">
    <property type="entry name" value="FAT atypical cadherin 3"/>
    <property type="match status" value="1"/>
</dbReference>
<evidence type="ECO:0000256" key="4">
    <source>
        <dbReference type="ARBA" id="ARBA00022737"/>
    </source>
</evidence>
<evidence type="ECO:0000256" key="7">
    <source>
        <dbReference type="PROSITE-ProRule" id="PRU00076"/>
    </source>
</evidence>
<feature type="disulfide bond" evidence="7">
    <location>
        <begin position="35"/>
        <end position="44"/>
    </location>
</feature>
<dbReference type="Gene3D" id="2.10.25.10">
    <property type="entry name" value="Laminin"/>
    <property type="match status" value="1"/>
</dbReference>
<proteinExistence type="predicted"/>
<comment type="caution">
    <text evidence="7">Lacks conserved residue(s) required for the propagation of feature annotation.</text>
</comment>
<dbReference type="PROSITE" id="PS00022">
    <property type="entry name" value="EGF_1"/>
    <property type="match status" value="1"/>
</dbReference>
<reference evidence="9" key="1">
    <citation type="submission" date="2021-02" db="EMBL/GenBank/DDBJ databases">
        <authorList>
            <person name="Nowell W R."/>
        </authorList>
    </citation>
    <scope>NUCLEOTIDE SEQUENCE</scope>
</reference>
<dbReference type="PROSITE" id="PS01186">
    <property type="entry name" value="EGF_2"/>
    <property type="match status" value="1"/>
</dbReference>
<dbReference type="GO" id="GO:0016358">
    <property type="term" value="P:dendrite development"/>
    <property type="evidence" value="ECO:0007669"/>
    <property type="project" value="UniProtKB-ARBA"/>
</dbReference>
<dbReference type="SUPFAM" id="SSF57196">
    <property type="entry name" value="EGF/Laminin"/>
    <property type="match status" value="1"/>
</dbReference>
<feature type="non-terminal residue" evidence="9">
    <location>
        <position position="77"/>
    </location>
</feature>
<dbReference type="EMBL" id="CAJOBG010080629">
    <property type="protein sequence ID" value="CAF4630194.1"/>
    <property type="molecule type" value="Genomic_DNA"/>
</dbReference>
<protein>
    <recommendedName>
        <fullName evidence="8">EGF-like domain-containing protein</fullName>
    </recommendedName>
</protein>
<dbReference type="AlphaFoldDB" id="A0A821E1S3"/>
<sequence length="77" mass="7548">MSNSFEGTSNNCLPNPCRNGGSCAVVPGGGFRCICGAGFTGARCELSSGTPGGTGSNACQNNLCFNGGSCQNLSGGY</sequence>
<evidence type="ECO:0000256" key="3">
    <source>
        <dbReference type="ARBA" id="ARBA00022729"/>
    </source>
</evidence>
<comment type="caution">
    <text evidence="9">The sequence shown here is derived from an EMBL/GenBank/DDBJ whole genome shotgun (WGS) entry which is preliminary data.</text>
</comment>
<name>A0A821E1S3_9BILA</name>